<dbReference type="EMBL" id="CAMXCM010000017">
    <property type="protein sequence ID" value="CAI3960154.1"/>
    <property type="molecule type" value="Genomic_DNA"/>
</dbReference>
<dbReference type="AlphaFoldDB" id="A0A9W4TS49"/>
<keyword evidence="1" id="KW-0175">Coiled coil</keyword>
<gene>
    <name evidence="4" type="ORF">R53529_LOCUS2388</name>
    <name evidence="3" type="ORF">R53530_LOCUS2386</name>
</gene>
<feature type="region of interest" description="Disordered" evidence="2">
    <location>
        <begin position="59"/>
        <end position="83"/>
    </location>
</feature>
<dbReference type="RefSeq" id="WP_271790793.1">
    <property type="nucleotide sequence ID" value="NZ_CAMXCM010000017.1"/>
</dbReference>
<evidence type="ECO:0000313" key="6">
    <source>
        <dbReference type="Proteomes" id="UP001154259"/>
    </source>
</evidence>
<evidence type="ECO:0000313" key="3">
    <source>
        <dbReference type="EMBL" id="CAI3960154.1"/>
    </source>
</evidence>
<keyword evidence="6" id="KW-1185">Reference proteome</keyword>
<protein>
    <recommendedName>
        <fullName evidence="7">Entry exclusion protein 1</fullName>
    </recommendedName>
</protein>
<evidence type="ECO:0000256" key="2">
    <source>
        <dbReference type="SAM" id="MobiDB-lite"/>
    </source>
</evidence>
<organism evidence="3 5">
    <name type="scientific">Commensalibacter communis</name>
    <dbReference type="NCBI Taxonomy" id="2972786"/>
    <lineage>
        <taxon>Bacteria</taxon>
        <taxon>Pseudomonadati</taxon>
        <taxon>Pseudomonadota</taxon>
        <taxon>Alphaproteobacteria</taxon>
        <taxon>Acetobacterales</taxon>
        <taxon>Acetobacteraceae</taxon>
    </lineage>
</organism>
<dbReference type="Proteomes" id="UP001154259">
    <property type="component" value="Unassembled WGS sequence"/>
</dbReference>
<evidence type="ECO:0000256" key="1">
    <source>
        <dbReference type="SAM" id="Coils"/>
    </source>
</evidence>
<dbReference type="EMBL" id="CAMXCS010000017">
    <property type="protein sequence ID" value="CAI3961796.1"/>
    <property type="molecule type" value="Genomic_DNA"/>
</dbReference>
<evidence type="ECO:0000313" key="5">
    <source>
        <dbReference type="Proteomes" id="UP001154255"/>
    </source>
</evidence>
<proteinExistence type="predicted"/>
<accession>A0A9W4TS49</accession>
<evidence type="ECO:0008006" key="7">
    <source>
        <dbReference type="Google" id="ProtNLM"/>
    </source>
</evidence>
<dbReference type="Proteomes" id="UP001154255">
    <property type="component" value="Unassembled WGS sequence"/>
</dbReference>
<evidence type="ECO:0000313" key="4">
    <source>
        <dbReference type="EMBL" id="CAI3961796.1"/>
    </source>
</evidence>
<reference evidence="3" key="1">
    <citation type="submission" date="2022-10" db="EMBL/GenBank/DDBJ databases">
        <authorList>
            <person name="Botero Cardona J."/>
        </authorList>
    </citation>
    <scope>NUCLEOTIDE SEQUENCE</scope>
    <source>
        <strain evidence="3">LMG 31819</strain>
        <strain evidence="4">R-53529</strain>
    </source>
</reference>
<name>A0A9W4TS49_9PROT</name>
<comment type="caution">
    <text evidence="3">The sequence shown here is derived from an EMBL/GenBank/DDBJ whole genome shotgun (WGS) entry which is preliminary data.</text>
</comment>
<sequence>MSIVSITQASKLSGKSVRTLHRHLASGRLSYVMSDSRKGIDTSELIRAYGTIMTEMADTDKKQMAGHDTTKKQSKDKIASQNDKQWHHQIELLKLELEAEKQLSNERLQTIKAKQETIDSLKTALKLLEYRQDKSGIIEPLKENNMSYPQKNGSSVDDNTNTRLFGRLRKLFG</sequence>
<feature type="coiled-coil region" evidence="1">
    <location>
        <begin position="94"/>
        <end position="131"/>
    </location>
</feature>